<evidence type="ECO:0000313" key="2">
    <source>
        <dbReference type="Proteomes" id="UP000233469"/>
    </source>
</evidence>
<reference evidence="1 2" key="2">
    <citation type="submission" date="2017-10" db="EMBL/GenBank/DDBJ databases">
        <title>Extensive intraspecific genome diversity in a model arbuscular mycorrhizal fungus.</title>
        <authorList>
            <person name="Chen E.C.H."/>
            <person name="Morin E."/>
            <person name="Baudet D."/>
            <person name="Noel J."/>
            <person name="Ndikumana S."/>
            <person name="Charron P."/>
            <person name="St-Onge C."/>
            <person name="Giorgi J."/>
            <person name="Grigoriev I.V."/>
            <person name="Roux C."/>
            <person name="Martin F.M."/>
            <person name="Corradi N."/>
        </authorList>
    </citation>
    <scope>NUCLEOTIDE SEQUENCE [LARGE SCALE GENOMIC DNA]</scope>
    <source>
        <strain evidence="1 2">C2</strain>
    </source>
</reference>
<reference evidence="1 2" key="1">
    <citation type="submission" date="2016-04" db="EMBL/GenBank/DDBJ databases">
        <title>Genome analyses suggest a sexual origin of heterokaryosis in a supposedly ancient asexual fungus.</title>
        <authorList>
            <person name="Ropars J."/>
            <person name="Sedzielewska K."/>
            <person name="Noel J."/>
            <person name="Charron P."/>
            <person name="Farinelli L."/>
            <person name="Marton T."/>
            <person name="Kruger M."/>
            <person name="Pelin A."/>
            <person name="Brachmann A."/>
            <person name="Corradi N."/>
        </authorList>
    </citation>
    <scope>NUCLEOTIDE SEQUENCE [LARGE SCALE GENOMIC DNA]</scope>
    <source>
        <strain evidence="1 2">C2</strain>
    </source>
</reference>
<protein>
    <submittedName>
        <fullName evidence="1">Uncharacterized protein</fullName>
    </submittedName>
</protein>
<dbReference type="VEuPathDB" id="FungiDB:FUN_021003"/>
<dbReference type="VEuPathDB" id="FungiDB:RhiirFUN_026819"/>
<dbReference type="EMBL" id="LLXL01002282">
    <property type="protein sequence ID" value="PKK61262.1"/>
    <property type="molecule type" value="Genomic_DNA"/>
</dbReference>
<evidence type="ECO:0000313" key="1">
    <source>
        <dbReference type="EMBL" id="PKK61262.1"/>
    </source>
</evidence>
<dbReference type="AlphaFoldDB" id="A0A2N1MI20"/>
<organism evidence="1 2">
    <name type="scientific">Rhizophagus irregularis</name>
    <dbReference type="NCBI Taxonomy" id="588596"/>
    <lineage>
        <taxon>Eukaryota</taxon>
        <taxon>Fungi</taxon>
        <taxon>Fungi incertae sedis</taxon>
        <taxon>Mucoromycota</taxon>
        <taxon>Glomeromycotina</taxon>
        <taxon>Glomeromycetes</taxon>
        <taxon>Glomerales</taxon>
        <taxon>Glomeraceae</taxon>
        <taxon>Rhizophagus</taxon>
    </lineage>
</organism>
<gene>
    <name evidence="1" type="ORF">RhiirC2_792060</name>
</gene>
<comment type="caution">
    <text evidence="1">The sequence shown here is derived from an EMBL/GenBank/DDBJ whole genome shotgun (WGS) entry which is preliminary data.</text>
</comment>
<sequence length="296" mass="34791">MAIAFKHSFTEKDYIELQECLDNERNLFSQAFEDFENLPNLHVNYHLVQHARNYATLLNTSVETKEMVHKIFKNSVLRTNRKNIDLDLLKRYNTLFAMRYLFDGDDWFIIEKPEENTSEADRISNVYLKKRIPRRKAEENLPNNFTFRRELASAYRDMGYESTFFESPCQHYELACSLDDDGVNMQYHLHVGDAVAIISKEEGGKFAIVRSIFSHKRNNQHFAFIAINMLEITKLTKLGCPVYRLQDTRQICSLSVVDTNCDVHFVHYCNDNECNNGGHDFGNNLYIRNMYFFKAL</sequence>
<name>A0A2N1MI20_9GLOM</name>
<dbReference type="VEuPathDB" id="FungiDB:RhiirA1_473718"/>
<proteinExistence type="predicted"/>
<dbReference type="Proteomes" id="UP000233469">
    <property type="component" value="Unassembled WGS sequence"/>
</dbReference>
<accession>A0A2N1MI20</accession>